<dbReference type="Proteomes" id="UP000595140">
    <property type="component" value="Unassembled WGS sequence"/>
</dbReference>
<dbReference type="PANTHER" id="PTHR33710:SF13">
    <property type="entry name" value="ENDONUCLEASE_EXONUCLEASE_PHOSPHATASE FAMILY PROTEIN"/>
    <property type="match status" value="1"/>
</dbReference>
<gene>
    <name evidence="2" type="ORF">CCAM_LOCUS40452</name>
</gene>
<evidence type="ECO:0000259" key="1">
    <source>
        <dbReference type="Pfam" id="PF22936"/>
    </source>
</evidence>
<accession>A0A484NDT0</accession>
<dbReference type="InterPro" id="IPR054722">
    <property type="entry name" value="PolX-like_BBD"/>
</dbReference>
<protein>
    <recommendedName>
        <fullName evidence="1">Retrovirus-related Pol polyprotein from transposon TNT 1-94-like beta-barrel domain-containing protein</fullName>
    </recommendedName>
</protein>
<organism evidence="2 3">
    <name type="scientific">Cuscuta campestris</name>
    <dbReference type="NCBI Taxonomy" id="132261"/>
    <lineage>
        <taxon>Eukaryota</taxon>
        <taxon>Viridiplantae</taxon>
        <taxon>Streptophyta</taxon>
        <taxon>Embryophyta</taxon>
        <taxon>Tracheophyta</taxon>
        <taxon>Spermatophyta</taxon>
        <taxon>Magnoliopsida</taxon>
        <taxon>eudicotyledons</taxon>
        <taxon>Gunneridae</taxon>
        <taxon>Pentapetalae</taxon>
        <taxon>asterids</taxon>
        <taxon>lamiids</taxon>
        <taxon>Solanales</taxon>
        <taxon>Convolvulaceae</taxon>
        <taxon>Cuscuteae</taxon>
        <taxon>Cuscuta</taxon>
        <taxon>Cuscuta subgen. Grammica</taxon>
        <taxon>Cuscuta sect. Cleistogrammica</taxon>
    </lineage>
</organism>
<dbReference type="Gene3D" id="3.60.10.10">
    <property type="entry name" value="Endonuclease/exonuclease/phosphatase"/>
    <property type="match status" value="1"/>
</dbReference>
<dbReference type="Pfam" id="PF22936">
    <property type="entry name" value="Pol_BBD"/>
    <property type="match status" value="1"/>
</dbReference>
<dbReference type="InterPro" id="IPR036691">
    <property type="entry name" value="Endo/exonu/phosph_ase_sf"/>
</dbReference>
<dbReference type="PANTHER" id="PTHR33710">
    <property type="entry name" value="BNAC02G09200D PROTEIN"/>
    <property type="match status" value="1"/>
</dbReference>
<name>A0A484NDT0_9ASTE</name>
<keyword evidence="3" id="KW-1185">Reference proteome</keyword>
<sequence>MQTPSPQPPSSSFPPDLSFLQPSSNPCKDIIPFLPPPCPTLLLKSRDDIFTKDVTPSWENLHSEDEVEVEISPVSYHSDGEPGAVPFISAPLAPLEMVTHQSPIVSIPLQPSLSNTPAIHPGRCIPNTQGMEDFSNCISHCQLVSLEPTGDLFTWSGVKSQGRTWRRLDRALINLPIIAHFDDITLKHLARFNSDHKPLLVQCIQKDYSGPKPFRFLDCCTFHDSFQTFVKDTWDGFPTTGGMRGMANKLQAMKKALKTWNKLVFGNTHSNLIAAEEAASQTQADFELNPTEQNREAMQQAIAKFILATNLEVQYWKQKANIKWMDKGDSNSKLFQAFVKGKRKKLTISHIIGSNGKGYYNLDDIKKEAVSYFTNTFKKTHHPSVDPILPLIPLVLSPEDNSSFSSLPTLEEVKQAVWDLDDTSVGGPDGFNGKFFKTTWETIKLDVLSASQEFFLGVPIPKAYGSTLLTLIPKTENSKKFDNFRPISLSTFMSKINTKLLANRLSIFLPKLLFLEQAAFQKGKSIDDHVLMAEEAIHLLDKKVFGSNLILKIDMAKAFDRKLYILETDPPKTPDANACASELTSFKKYEDDVRDVKCIIMASMTAELQRLHPDMVARPMIQRLKDLFQSHPKNSAIYVIEVNMSDFTSWLMDTGCGSHICTSMQNLHEVRHLAEGEVQLKVGNEALVNALAVETYVLSLPSGLLLHLNNCLFVPAISRNIISVSCLDIAGFFINVKDNCLSVF</sequence>
<evidence type="ECO:0000313" key="3">
    <source>
        <dbReference type="Proteomes" id="UP000595140"/>
    </source>
</evidence>
<evidence type="ECO:0000313" key="2">
    <source>
        <dbReference type="EMBL" id="VFQ98676.1"/>
    </source>
</evidence>
<dbReference type="AlphaFoldDB" id="A0A484NDT0"/>
<dbReference type="OrthoDB" id="415347at2759"/>
<proteinExistence type="predicted"/>
<dbReference type="EMBL" id="OOIL02006606">
    <property type="protein sequence ID" value="VFQ98676.1"/>
    <property type="molecule type" value="Genomic_DNA"/>
</dbReference>
<feature type="domain" description="Retrovirus-related Pol polyprotein from transposon TNT 1-94-like beta-barrel" evidence="1">
    <location>
        <begin position="650"/>
        <end position="732"/>
    </location>
</feature>
<reference evidence="2 3" key="1">
    <citation type="submission" date="2018-04" db="EMBL/GenBank/DDBJ databases">
        <authorList>
            <person name="Vogel A."/>
        </authorList>
    </citation>
    <scope>NUCLEOTIDE SEQUENCE [LARGE SCALE GENOMIC DNA]</scope>
</reference>
<dbReference type="SUPFAM" id="SSF56219">
    <property type="entry name" value="DNase I-like"/>
    <property type="match status" value="1"/>
</dbReference>